<evidence type="ECO:0000256" key="3">
    <source>
        <dbReference type="ARBA" id="ARBA00014376"/>
    </source>
</evidence>
<dbReference type="PANTHER" id="PTHR30435">
    <property type="entry name" value="FLAGELLAR PROTEIN"/>
    <property type="match status" value="1"/>
</dbReference>
<dbReference type="PANTHER" id="PTHR30435:SF12">
    <property type="entry name" value="FLAGELLAR BASAL BODY ROD PROTEIN FLGB"/>
    <property type="match status" value="1"/>
</dbReference>
<evidence type="ECO:0000256" key="5">
    <source>
        <dbReference type="ARBA" id="ARBA00024934"/>
    </source>
</evidence>
<dbReference type="NCBIfam" id="TIGR01396">
    <property type="entry name" value="FlgB"/>
    <property type="match status" value="1"/>
</dbReference>
<comment type="similarity">
    <text evidence="2 6">Belongs to the flagella basal body rod proteins family.</text>
</comment>
<keyword evidence="4 6" id="KW-0975">Bacterial flagellum</keyword>
<evidence type="ECO:0000256" key="6">
    <source>
        <dbReference type="PIRNR" id="PIRNR002889"/>
    </source>
</evidence>
<evidence type="ECO:0000259" key="7">
    <source>
        <dbReference type="Pfam" id="PF00460"/>
    </source>
</evidence>
<organism evidence="8 9">
    <name type="scientific">Yersinia bercovieri</name>
    <dbReference type="NCBI Taxonomy" id="634"/>
    <lineage>
        <taxon>Bacteria</taxon>
        <taxon>Pseudomonadati</taxon>
        <taxon>Pseudomonadota</taxon>
        <taxon>Gammaproteobacteria</taxon>
        <taxon>Enterobacterales</taxon>
        <taxon>Yersiniaceae</taxon>
        <taxon>Yersinia</taxon>
    </lineage>
</organism>
<dbReference type="EMBL" id="PEHN01000002">
    <property type="protein sequence ID" value="PHZ28969.1"/>
    <property type="molecule type" value="Genomic_DNA"/>
</dbReference>
<keyword evidence="8" id="KW-0966">Cell projection</keyword>
<comment type="function">
    <text evidence="5 6">Structural component of flagellum, the bacterial motility apparatus. Part of the rod structure of flagellar basal body.</text>
</comment>
<dbReference type="InterPro" id="IPR001444">
    <property type="entry name" value="Flag_bb_rod_N"/>
</dbReference>
<sequence>MIDKLDNAFRFQQDALRLLTQRQDILASNIANVDTPGYLARDIDFSQQLKTAVDRSAPEKGSLSLGLTSGAHIAGMKSRMNDSQLLYRIPDQPSADGNTVDMDRERINFADNSMKYQSSLTILSTQIKSMMAVIN</sequence>
<dbReference type="AlphaFoldDB" id="A0A2G4U6U0"/>
<keyword evidence="8" id="KW-0282">Flagellum</keyword>
<dbReference type="PIRSF" id="PIRSF002889">
    <property type="entry name" value="Rod_FlgB"/>
    <property type="match status" value="1"/>
</dbReference>
<dbReference type="Proteomes" id="UP000229378">
    <property type="component" value="Unassembled WGS sequence"/>
</dbReference>
<evidence type="ECO:0000313" key="8">
    <source>
        <dbReference type="EMBL" id="PHZ28969.1"/>
    </source>
</evidence>
<dbReference type="Pfam" id="PF00460">
    <property type="entry name" value="Flg_bb_rod"/>
    <property type="match status" value="1"/>
</dbReference>
<evidence type="ECO:0000256" key="4">
    <source>
        <dbReference type="ARBA" id="ARBA00023143"/>
    </source>
</evidence>
<dbReference type="RefSeq" id="WP_005270936.1">
    <property type="nucleotide sequence ID" value="NZ_CABHPT010000036.1"/>
</dbReference>
<evidence type="ECO:0000256" key="1">
    <source>
        <dbReference type="ARBA" id="ARBA00004117"/>
    </source>
</evidence>
<keyword evidence="8" id="KW-0969">Cilium</keyword>
<reference evidence="8 9" key="1">
    <citation type="submission" date="2017-10" db="EMBL/GenBank/DDBJ databases">
        <authorList>
            <person name="Banno H."/>
            <person name="Chua N.-H."/>
        </authorList>
    </citation>
    <scope>NUCLEOTIDE SEQUENCE [LARGE SCALE GENOMIC DNA]</scope>
    <source>
        <strain evidence="8 9">SCPM-O-B-7607</strain>
    </source>
</reference>
<dbReference type="GeneID" id="89598366"/>
<accession>A0A2G4U6U0</accession>
<gene>
    <name evidence="8" type="ORF">CS533_02980</name>
</gene>
<evidence type="ECO:0000256" key="2">
    <source>
        <dbReference type="ARBA" id="ARBA00009677"/>
    </source>
</evidence>
<dbReference type="GO" id="GO:0030694">
    <property type="term" value="C:bacterial-type flagellum basal body, rod"/>
    <property type="evidence" value="ECO:0007669"/>
    <property type="project" value="InterPro"/>
</dbReference>
<protein>
    <recommendedName>
        <fullName evidence="3 6">Flagellar basal body rod protein FlgB</fullName>
    </recommendedName>
</protein>
<comment type="subcellular location">
    <subcellularLocation>
        <location evidence="1 6">Bacterial flagellum basal body</location>
    </subcellularLocation>
</comment>
<dbReference type="GO" id="GO:0071973">
    <property type="term" value="P:bacterial-type flagellum-dependent cell motility"/>
    <property type="evidence" value="ECO:0007669"/>
    <property type="project" value="InterPro"/>
</dbReference>
<proteinExistence type="inferred from homology"/>
<evidence type="ECO:0000313" key="9">
    <source>
        <dbReference type="Proteomes" id="UP000229378"/>
    </source>
</evidence>
<name>A0A2G4U6U0_YERBE</name>
<comment type="subunit">
    <text evidence="6">The basal body constitutes a major portion of the flagellar organelle and consists of a number of rings mounted on a central rod.</text>
</comment>
<feature type="domain" description="Flagellar basal body rod protein N-terminal" evidence="7">
    <location>
        <begin position="10"/>
        <end position="38"/>
    </location>
</feature>
<comment type="caution">
    <text evidence="8">The sequence shown here is derived from an EMBL/GenBank/DDBJ whole genome shotgun (WGS) entry which is preliminary data.</text>
</comment>
<dbReference type="InterPro" id="IPR006300">
    <property type="entry name" value="FlgB"/>
</dbReference>